<evidence type="ECO:0000313" key="3">
    <source>
        <dbReference type="EMBL" id="PQP13161.1"/>
    </source>
</evidence>
<dbReference type="Proteomes" id="UP000239290">
    <property type="component" value="Unassembled WGS sequence"/>
</dbReference>
<dbReference type="GO" id="GO:0016491">
    <property type="term" value="F:oxidoreductase activity"/>
    <property type="evidence" value="ECO:0007669"/>
    <property type="project" value="UniProtKB-KW"/>
</dbReference>
<dbReference type="AlphaFoldDB" id="A0A2S8IEI5"/>
<dbReference type="SUPFAM" id="SSF51971">
    <property type="entry name" value="Nucleotide-binding domain"/>
    <property type="match status" value="1"/>
</dbReference>
<evidence type="ECO:0000259" key="2">
    <source>
        <dbReference type="Pfam" id="PF01266"/>
    </source>
</evidence>
<dbReference type="InterPro" id="IPR006076">
    <property type="entry name" value="FAD-dep_OxRdtase"/>
</dbReference>
<organism evidence="3 4">
    <name type="scientific">Rhodococcus opacus</name>
    <name type="common">Nocardia opaca</name>
    <dbReference type="NCBI Taxonomy" id="37919"/>
    <lineage>
        <taxon>Bacteria</taxon>
        <taxon>Bacillati</taxon>
        <taxon>Actinomycetota</taxon>
        <taxon>Actinomycetes</taxon>
        <taxon>Mycobacteriales</taxon>
        <taxon>Nocardiaceae</taxon>
        <taxon>Rhodococcus</taxon>
    </lineage>
</organism>
<dbReference type="GO" id="GO:0005737">
    <property type="term" value="C:cytoplasm"/>
    <property type="evidence" value="ECO:0007669"/>
    <property type="project" value="TreeGrafter"/>
</dbReference>
<comment type="caution">
    <text evidence="3">The sequence shown here is derived from an EMBL/GenBank/DDBJ whole genome shotgun (WGS) entry which is preliminary data.</text>
</comment>
<dbReference type="PANTHER" id="PTHR13847">
    <property type="entry name" value="SARCOSINE DEHYDROGENASE-RELATED"/>
    <property type="match status" value="1"/>
</dbReference>
<accession>A0A2S8IEI5</accession>
<proteinExistence type="predicted"/>
<dbReference type="PANTHER" id="PTHR13847:SF289">
    <property type="entry name" value="GLYCINE OXIDASE"/>
    <property type="match status" value="1"/>
</dbReference>
<reference evidence="4" key="1">
    <citation type="submission" date="2018-02" db="EMBL/GenBank/DDBJ databases">
        <title>Draft genome sequencing of Rhodococcus opacus KU647198.</title>
        <authorList>
            <person name="Zheng B.-X."/>
        </authorList>
    </citation>
    <scope>NUCLEOTIDE SEQUENCE [LARGE SCALE GENOMIC DNA]</scope>
    <source>
        <strain evidence="4">04-OD7</strain>
    </source>
</reference>
<keyword evidence="1" id="KW-0560">Oxidoreductase</keyword>
<gene>
    <name evidence="3" type="ORF">C5613_42265</name>
</gene>
<evidence type="ECO:0000313" key="4">
    <source>
        <dbReference type="Proteomes" id="UP000239290"/>
    </source>
</evidence>
<dbReference type="Pfam" id="PF01266">
    <property type="entry name" value="DAO"/>
    <property type="match status" value="1"/>
</dbReference>
<dbReference type="Gene3D" id="3.30.9.10">
    <property type="entry name" value="D-Amino Acid Oxidase, subunit A, domain 2"/>
    <property type="match status" value="1"/>
</dbReference>
<feature type="domain" description="FAD dependent oxidoreductase" evidence="2">
    <location>
        <begin position="9"/>
        <end position="107"/>
    </location>
</feature>
<sequence>MEPKLGLSPYHDAIRIAGAFELPARDERVPERRIRRLVDQVHPYLAGWAPDTKVDIRSGRAGLRPATPDSLPFIGPVPGHRGLYIAAGHGMLGVTLAPATAEGIADMVTSRRIPESMLPFQLAARI</sequence>
<dbReference type="InterPro" id="IPR036188">
    <property type="entry name" value="FAD/NAD-bd_sf"/>
</dbReference>
<dbReference type="RefSeq" id="WP_105423816.1">
    <property type="nucleotide sequence ID" value="NZ_PUIO01000101.1"/>
</dbReference>
<dbReference type="EMBL" id="PUIO01000101">
    <property type="protein sequence ID" value="PQP13161.1"/>
    <property type="molecule type" value="Genomic_DNA"/>
</dbReference>
<dbReference type="Gene3D" id="3.50.50.60">
    <property type="entry name" value="FAD/NAD(P)-binding domain"/>
    <property type="match status" value="1"/>
</dbReference>
<evidence type="ECO:0000256" key="1">
    <source>
        <dbReference type="ARBA" id="ARBA00023002"/>
    </source>
</evidence>
<name>A0A2S8IEI5_RHOOP</name>
<protein>
    <submittedName>
        <fullName evidence="3">Amino acid dehydrogenase</fullName>
    </submittedName>
</protein>